<evidence type="ECO:0000256" key="1">
    <source>
        <dbReference type="SAM" id="MobiDB-lite"/>
    </source>
</evidence>
<feature type="region of interest" description="Disordered" evidence="1">
    <location>
        <begin position="1"/>
        <end position="21"/>
    </location>
</feature>
<feature type="region of interest" description="Disordered" evidence="1">
    <location>
        <begin position="97"/>
        <end position="137"/>
    </location>
</feature>
<keyword evidence="3" id="KW-1185">Reference proteome</keyword>
<evidence type="ECO:0000313" key="3">
    <source>
        <dbReference type="Proteomes" id="UP001595867"/>
    </source>
</evidence>
<dbReference type="EMBL" id="JBHSBL010000029">
    <property type="protein sequence ID" value="MFC4071931.1"/>
    <property type="molecule type" value="Genomic_DNA"/>
</dbReference>
<proteinExistence type="predicted"/>
<reference evidence="3" key="1">
    <citation type="journal article" date="2019" name="Int. J. Syst. Evol. Microbiol.">
        <title>The Global Catalogue of Microorganisms (GCM) 10K type strain sequencing project: providing services to taxonomists for standard genome sequencing and annotation.</title>
        <authorList>
            <consortium name="The Broad Institute Genomics Platform"/>
            <consortium name="The Broad Institute Genome Sequencing Center for Infectious Disease"/>
            <person name="Wu L."/>
            <person name="Ma J."/>
        </authorList>
    </citation>
    <scope>NUCLEOTIDE SEQUENCE [LARGE SCALE GENOMIC DNA]</scope>
    <source>
        <strain evidence="3">TBRC 5832</strain>
    </source>
</reference>
<organism evidence="2 3">
    <name type="scientific">Actinoplanes subglobosus</name>
    <dbReference type="NCBI Taxonomy" id="1547892"/>
    <lineage>
        <taxon>Bacteria</taxon>
        <taxon>Bacillati</taxon>
        <taxon>Actinomycetota</taxon>
        <taxon>Actinomycetes</taxon>
        <taxon>Micromonosporales</taxon>
        <taxon>Micromonosporaceae</taxon>
        <taxon>Actinoplanes</taxon>
    </lineage>
</organism>
<evidence type="ECO:0000313" key="2">
    <source>
        <dbReference type="EMBL" id="MFC4071931.1"/>
    </source>
</evidence>
<gene>
    <name evidence="2" type="ORF">ACFO0C_43955</name>
</gene>
<sequence length="445" mass="48503">MPNANPEPNPLLIRARERQESPTLPGEIMSRAELAGAVSKILFPDPRQRVNSPFNANYVGKLESGVIRRPNRPDYRAALRAVLGVATDEELGFSSRIWTPPHPAVPEAPRAGVSPGPGSVTRRPASDLLRPDHTDDLPRVVSPEHVAEVLSAAGMLERWDNSHGGALATELADDKLRAKARLLDVTCPLDLAGDLATAMAHLAGVVAFMLFDAYAHDAARRRFAFALQCNDIGGNWHQRANLYANMARQEIWCEHADDGLTYTEMGLVRSDRLTATEKAMLHTVRARALAKMGPPRAQDALRAVGMADEAFSHAKPSEDPPWMRFYDDAQHHGDTAHALFDIAMRTGLDTQAPDRFRYSVEHHQREFARSRAISGTKLASLTMAKGDPREAAVAGQRALDDAGTVNSRRAATDLRELHRLAGAHATIPEVADLRDRIAAAVGTAA</sequence>
<dbReference type="Proteomes" id="UP001595867">
    <property type="component" value="Unassembled WGS sequence"/>
</dbReference>
<name>A0ABV8J705_9ACTN</name>
<accession>A0ABV8J705</accession>
<comment type="caution">
    <text evidence="2">The sequence shown here is derived from an EMBL/GenBank/DDBJ whole genome shotgun (WGS) entry which is preliminary data.</text>
</comment>
<protein>
    <submittedName>
        <fullName evidence="2">Uncharacterized protein</fullName>
    </submittedName>
</protein>
<dbReference type="RefSeq" id="WP_378072802.1">
    <property type="nucleotide sequence ID" value="NZ_JBHSBL010000029.1"/>
</dbReference>